<evidence type="ECO:0000256" key="1">
    <source>
        <dbReference type="SAM" id="MobiDB-lite"/>
    </source>
</evidence>
<organism evidence="2 3">
    <name type="scientific">Protea cynaroides</name>
    <dbReference type="NCBI Taxonomy" id="273540"/>
    <lineage>
        <taxon>Eukaryota</taxon>
        <taxon>Viridiplantae</taxon>
        <taxon>Streptophyta</taxon>
        <taxon>Embryophyta</taxon>
        <taxon>Tracheophyta</taxon>
        <taxon>Spermatophyta</taxon>
        <taxon>Magnoliopsida</taxon>
        <taxon>Proteales</taxon>
        <taxon>Proteaceae</taxon>
        <taxon>Protea</taxon>
    </lineage>
</organism>
<keyword evidence="3" id="KW-1185">Reference proteome</keyword>
<accession>A0A9Q0H1A4</accession>
<comment type="caution">
    <text evidence="2">The sequence shown here is derived from an EMBL/GenBank/DDBJ whole genome shotgun (WGS) entry which is preliminary data.</text>
</comment>
<protein>
    <submittedName>
        <fullName evidence="2">Uncharacterized protein</fullName>
    </submittedName>
</protein>
<name>A0A9Q0H1A4_9MAGN</name>
<evidence type="ECO:0000313" key="2">
    <source>
        <dbReference type="EMBL" id="KAJ4957405.1"/>
    </source>
</evidence>
<proteinExistence type="predicted"/>
<sequence>MISRQASTEVGRVSSKGMIIAQDIPSRVSNPRVSEFDISGKVHIPWPVDFGAGYLGRALGAGFVGTVRPMVSGFRFGATHFGSGSAHDIPMQFGVGTDQGSNPKGYGRDSLQTDGVSQQSISDAEPLGGVYTRGQVLLGNQRGVIDNNRSGVPTPVVDIGGFIGMPPYILENQKDSLVSSDKDYRIRSHHRRKRSQWTVNEKGKAPVVSDQDVLQGVKPSNVKQNAGVASRSFVQLTGGLPDLNSLPKPVISGGVTRVTLPQEVVDKQMAKYQLALIGRVFTPKECC</sequence>
<feature type="region of interest" description="Disordered" evidence="1">
    <location>
        <begin position="92"/>
        <end position="123"/>
    </location>
</feature>
<dbReference type="AlphaFoldDB" id="A0A9Q0H1A4"/>
<evidence type="ECO:0000313" key="3">
    <source>
        <dbReference type="Proteomes" id="UP001141806"/>
    </source>
</evidence>
<feature type="compositionally biased region" description="Polar residues" evidence="1">
    <location>
        <begin position="110"/>
        <end position="122"/>
    </location>
</feature>
<gene>
    <name evidence="2" type="ORF">NE237_024516</name>
</gene>
<reference evidence="2" key="1">
    <citation type="journal article" date="2023" name="Plant J.">
        <title>The genome of the king protea, Protea cynaroides.</title>
        <authorList>
            <person name="Chang J."/>
            <person name="Duong T.A."/>
            <person name="Schoeman C."/>
            <person name="Ma X."/>
            <person name="Roodt D."/>
            <person name="Barker N."/>
            <person name="Li Z."/>
            <person name="Van de Peer Y."/>
            <person name="Mizrachi E."/>
        </authorList>
    </citation>
    <scope>NUCLEOTIDE SEQUENCE</scope>
    <source>
        <tissue evidence="2">Young leaves</tissue>
    </source>
</reference>
<dbReference type="Proteomes" id="UP001141806">
    <property type="component" value="Unassembled WGS sequence"/>
</dbReference>
<dbReference type="EMBL" id="JAMYWD010000010">
    <property type="protein sequence ID" value="KAJ4957405.1"/>
    <property type="molecule type" value="Genomic_DNA"/>
</dbReference>